<keyword evidence="9" id="KW-1185">Reference proteome</keyword>
<dbReference type="SUPFAM" id="SSF103481">
    <property type="entry name" value="Multidrug resistance efflux transporter EmrE"/>
    <property type="match status" value="1"/>
</dbReference>
<dbReference type="OrthoDB" id="2168659at2"/>
<keyword evidence="3 6" id="KW-0812">Transmembrane</keyword>
<feature type="transmembrane region" description="Helical" evidence="7">
    <location>
        <begin position="84"/>
        <end position="102"/>
    </location>
</feature>
<dbReference type="PANTHER" id="PTHR30561:SF7">
    <property type="entry name" value="GUANIDINIUM EFFLUX SYSTEM SUBUNIT GDNC-RELATED"/>
    <property type="match status" value="1"/>
</dbReference>
<feature type="transmembrane region" description="Helical" evidence="7">
    <location>
        <begin position="5"/>
        <end position="22"/>
    </location>
</feature>
<evidence type="ECO:0000256" key="7">
    <source>
        <dbReference type="SAM" id="Phobius"/>
    </source>
</evidence>
<keyword evidence="5 7" id="KW-0472">Membrane</keyword>
<protein>
    <submittedName>
        <fullName evidence="8">QacE family quaternary ammonium compound efflux SMR transporter</fullName>
    </submittedName>
</protein>
<dbReference type="GO" id="GO:0022857">
    <property type="term" value="F:transmembrane transporter activity"/>
    <property type="evidence" value="ECO:0007669"/>
    <property type="project" value="InterPro"/>
</dbReference>
<reference evidence="8 9" key="1">
    <citation type="submission" date="2017-06" db="EMBL/GenBank/DDBJ databases">
        <title>the draft geome sequence of Illustriluteabacillus marina B3227.</title>
        <authorList>
            <person name="He R.-H."/>
            <person name="Du Z.-J."/>
        </authorList>
    </citation>
    <scope>NUCLEOTIDE SEQUENCE [LARGE SCALE GENOMIC DNA]</scope>
    <source>
        <strain evidence="8 9">B3227</strain>
    </source>
</reference>
<dbReference type="RefSeq" id="WP_101332075.1">
    <property type="nucleotide sequence ID" value="NZ_PJNH01000003.1"/>
</dbReference>
<dbReference type="Proteomes" id="UP000243524">
    <property type="component" value="Unassembled WGS sequence"/>
</dbReference>
<dbReference type="Pfam" id="PF00893">
    <property type="entry name" value="Multi_Drug_Res"/>
    <property type="match status" value="1"/>
</dbReference>
<evidence type="ECO:0000313" key="9">
    <source>
        <dbReference type="Proteomes" id="UP000243524"/>
    </source>
</evidence>
<dbReference type="InterPro" id="IPR037185">
    <property type="entry name" value="EmrE-like"/>
</dbReference>
<evidence type="ECO:0000256" key="1">
    <source>
        <dbReference type="ARBA" id="ARBA00004651"/>
    </source>
</evidence>
<gene>
    <name evidence="8" type="ORF">CEY16_10945</name>
</gene>
<comment type="similarity">
    <text evidence="6">Belongs to the drug/metabolite transporter (DMT) superfamily. Small multidrug resistance (SMR) (TC 2.A.7.1) family.</text>
</comment>
<feature type="transmembrane region" description="Helical" evidence="7">
    <location>
        <begin position="57"/>
        <end position="78"/>
    </location>
</feature>
<dbReference type="GO" id="GO:0005886">
    <property type="term" value="C:plasma membrane"/>
    <property type="evidence" value="ECO:0007669"/>
    <property type="project" value="UniProtKB-SubCell"/>
</dbReference>
<dbReference type="AlphaFoldDB" id="A0A2I0QSD2"/>
<dbReference type="PANTHER" id="PTHR30561">
    <property type="entry name" value="SMR FAMILY PROTON-DEPENDENT DRUG EFFLUX TRANSPORTER SUGE"/>
    <property type="match status" value="1"/>
</dbReference>
<evidence type="ECO:0000256" key="4">
    <source>
        <dbReference type="ARBA" id="ARBA00022989"/>
    </source>
</evidence>
<evidence type="ECO:0000313" key="8">
    <source>
        <dbReference type="EMBL" id="PKR77247.1"/>
    </source>
</evidence>
<proteinExistence type="inferred from homology"/>
<evidence type="ECO:0000256" key="6">
    <source>
        <dbReference type="RuleBase" id="RU003942"/>
    </source>
</evidence>
<dbReference type="EMBL" id="PJNH01000003">
    <property type="protein sequence ID" value="PKR77247.1"/>
    <property type="molecule type" value="Genomic_DNA"/>
</dbReference>
<comment type="caution">
    <text evidence="8">The sequence shown here is derived from an EMBL/GenBank/DDBJ whole genome shotgun (WGS) entry which is preliminary data.</text>
</comment>
<evidence type="ECO:0000256" key="3">
    <source>
        <dbReference type="ARBA" id="ARBA00022692"/>
    </source>
</evidence>
<sequence length="116" mass="12529">MNKDWIKVFVGAFFEVLWVIGLKHSDDILAWGGTAIAIFISYYLMVMAGQHLPIGTIYAVFVGLGTSGTVLAEILFFAEPANPLKLTFIGLLLIGVIGLKMVTDEQSGEDDDSCTG</sequence>
<accession>A0A2I0QSD2</accession>
<keyword evidence="2" id="KW-1003">Cell membrane</keyword>
<dbReference type="Gene3D" id="1.10.3730.20">
    <property type="match status" value="1"/>
</dbReference>
<evidence type="ECO:0000256" key="5">
    <source>
        <dbReference type="ARBA" id="ARBA00023136"/>
    </source>
</evidence>
<name>A0A2I0QSD2_9BACI</name>
<comment type="subcellular location">
    <subcellularLocation>
        <location evidence="1 6">Cell membrane</location>
        <topology evidence="1 6">Multi-pass membrane protein</topology>
    </subcellularLocation>
</comment>
<organism evidence="8 9">
    <name type="scientific">Halalkalibacillus sediminis</name>
    <dbReference type="NCBI Taxonomy" id="2018042"/>
    <lineage>
        <taxon>Bacteria</taxon>
        <taxon>Bacillati</taxon>
        <taxon>Bacillota</taxon>
        <taxon>Bacilli</taxon>
        <taxon>Bacillales</taxon>
        <taxon>Bacillaceae</taxon>
        <taxon>Halalkalibacillus</taxon>
    </lineage>
</organism>
<feature type="transmembrane region" description="Helical" evidence="7">
    <location>
        <begin position="28"/>
        <end position="45"/>
    </location>
</feature>
<evidence type="ECO:0000256" key="2">
    <source>
        <dbReference type="ARBA" id="ARBA00022475"/>
    </source>
</evidence>
<dbReference type="InterPro" id="IPR045324">
    <property type="entry name" value="Small_multidrug_res"/>
</dbReference>
<keyword evidence="4 7" id="KW-1133">Transmembrane helix</keyword>
<dbReference type="InterPro" id="IPR000390">
    <property type="entry name" value="Small_drug/metabolite_transptr"/>
</dbReference>